<name>A0A249PBC3_9HYPH</name>
<evidence type="ECO:0000256" key="1">
    <source>
        <dbReference type="ARBA" id="ARBA00038494"/>
    </source>
</evidence>
<keyword evidence="3" id="KW-0808">Transferase</keyword>
<dbReference type="PANTHER" id="PTHR43630">
    <property type="entry name" value="POLY-BETA-1,6-N-ACETYL-D-GLUCOSAMINE SYNTHASE"/>
    <property type="match status" value="1"/>
</dbReference>
<evidence type="ECO:0000259" key="2">
    <source>
        <dbReference type="Pfam" id="PF00535"/>
    </source>
</evidence>
<dbReference type="GO" id="GO:0016740">
    <property type="term" value="F:transferase activity"/>
    <property type="evidence" value="ECO:0007669"/>
    <property type="project" value="UniProtKB-KW"/>
</dbReference>
<sequence>MKHLQDESPDVAGKVRRSSAIVPKLPLSAFIICLNEEAYLGNCIESLEQCAEIVIVDSGSKDGTVALVQSYIDKGWPIRFMYEPWRGYAGQKQFALEQCREPWCFNIDADERFDGPLKALLPSLLAAPDDIVGWRVARRPYLIGYGYTPEKVHERRNLRLIRNGRGRYDLGQKVHEGIIPDGKVGAAGAGSLLHYRPLIIDEQILKENKYSTLKADQHSAEGRPPRPYKLLFGPPLYFYRLYFRNGLWRCGFPGFIEAMTGAVYAFLTAAKAYQRHALKARPNIDDALSR</sequence>
<accession>A0A249PBC3</accession>
<dbReference type="Pfam" id="PF00535">
    <property type="entry name" value="Glycos_transf_2"/>
    <property type="match status" value="1"/>
</dbReference>
<dbReference type="CDD" id="cd02511">
    <property type="entry name" value="Beta4Glucosyltransferase"/>
    <property type="match status" value="1"/>
</dbReference>
<organism evidence="3 4">
    <name type="scientific">Sinorhizobium sojae CCBAU 05684</name>
    <dbReference type="NCBI Taxonomy" id="716928"/>
    <lineage>
        <taxon>Bacteria</taxon>
        <taxon>Pseudomonadati</taxon>
        <taxon>Pseudomonadota</taxon>
        <taxon>Alphaproteobacteria</taxon>
        <taxon>Hyphomicrobiales</taxon>
        <taxon>Rhizobiaceae</taxon>
        <taxon>Sinorhizobium/Ensifer group</taxon>
        <taxon>Sinorhizobium</taxon>
    </lineage>
</organism>
<keyword evidence="4" id="KW-1185">Reference proteome</keyword>
<comment type="similarity">
    <text evidence="1">Belongs to the glycosyltransferase 2 family. WaaE/KdtX subfamily.</text>
</comment>
<dbReference type="AlphaFoldDB" id="A0A249PBC3"/>
<dbReference type="KEGG" id="esj:SJ05684_c15650"/>
<evidence type="ECO:0000313" key="3">
    <source>
        <dbReference type="EMBL" id="ASY63007.1"/>
    </source>
</evidence>
<dbReference type="Gene3D" id="3.90.550.10">
    <property type="entry name" value="Spore Coat Polysaccharide Biosynthesis Protein SpsA, Chain A"/>
    <property type="match status" value="1"/>
</dbReference>
<proteinExistence type="inferred from homology"/>
<reference evidence="3 4" key="1">
    <citation type="submission" date="2017-08" db="EMBL/GenBank/DDBJ databases">
        <title>Multipartite genome sequences of Sinorhizobium species nodulating soybeans.</title>
        <authorList>
            <person name="Tian C.F."/>
        </authorList>
    </citation>
    <scope>NUCLEOTIDE SEQUENCE [LARGE SCALE GENOMIC DNA]</scope>
    <source>
        <strain evidence="3 4">CCBAU 05684</strain>
    </source>
</reference>
<dbReference type="eggNOG" id="COG0463">
    <property type="taxonomic scope" value="Bacteria"/>
</dbReference>
<dbReference type="InterPro" id="IPR001173">
    <property type="entry name" value="Glyco_trans_2-like"/>
</dbReference>
<dbReference type="PANTHER" id="PTHR43630:SF2">
    <property type="entry name" value="GLYCOSYLTRANSFERASE"/>
    <property type="match status" value="1"/>
</dbReference>
<dbReference type="SUPFAM" id="SSF53448">
    <property type="entry name" value="Nucleotide-diphospho-sugar transferases"/>
    <property type="match status" value="1"/>
</dbReference>
<protein>
    <submittedName>
        <fullName evidence="3">Putative lipopolysaccharide core biosynthesis glycosyltransferase protein</fullName>
    </submittedName>
</protein>
<dbReference type="STRING" id="716928.GCA_000261485_02644"/>
<gene>
    <name evidence="3" type="ORF">SJ05684_c15650</name>
</gene>
<dbReference type="EMBL" id="CP023067">
    <property type="protein sequence ID" value="ASY63007.1"/>
    <property type="molecule type" value="Genomic_DNA"/>
</dbReference>
<feature type="domain" description="Glycosyltransferase 2-like" evidence="2">
    <location>
        <begin position="28"/>
        <end position="140"/>
    </location>
</feature>
<dbReference type="InterPro" id="IPR029044">
    <property type="entry name" value="Nucleotide-diphossugar_trans"/>
</dbReference>
<dbReference type="Proteomes" id="UP000217211">
    <property type="component" value="Chromosome"/>
</dbReference>
<evidence type="ECO:0000313" key="4">
    <source>
        <dbReference type="Proteomes" id="UP000217211"/>
    </source>
</evidence>